<dbReference type="RefSeq" id="WP_203655095.1">
    <property type="nucleotide sequence ID" value="NZ_BONR01000002.1"/>
</dbReference>
<keyword evidence="3" id="KW-1185">Reference proteome</keyword>
<evidence type="ECO:0000313" key="3">
    <source>
        <dbReference type="Proteomes" id="UP000652354"/>
    </source>
</evidence>
<keyword evidence="1" id="KW-1133">Transmembrane helix</keyword>
<name>A0A919Q285_9MICO</name>
<comment type="caution">
    <text evidence="2">The sequence shown here is derived from an EMBL/GenBank/DDBJ whole genome shotgun (WGS) entry which is preliminary data.</text>
</comment>
<protein>
    <submittedName>
        <fullName evidence="2">Uncharacterized protein</fullName>
    </submittedName>
</protein>
<dbReference type="AlphaFoldDB" id="A0A919Q285"/>
<organism evidence="2 3">
    <name type="scientific">Demequina activiva</name>
    <dbReference type="NCBI Taxonomy" id="1582364"/>
    <lineage>
        <taxon>Bacteria</taxon>
        <taxon>Bacillati</taxon>
        <taxon>Actinomycetota</taxon>
        <taxon>Actinomycetes</taxon>
        <taxon>Micrococcales</taxon>
        <taxon>Demequinaceae</taxon>
        <taxon>Demequina</taxon>
    </lineage>
</organism>
<dbReference type="EMBL" id="BONR01000002">
    <property type="protein sequence ID" value="GIG54694.1"/>
    <property type="molecule type" value="Genomic_DNA"/>
</dbReference>
<feature type="transmembrane region" description="Helical" evidence="1">
    <location>
        <begin position="88"/>
        <end position="105"/>
    </location>
</feature>
<accession>A0A919Q285</accession>
<evidence type="ECO:0000256" key="1">
    <source>
        <dbReference type="SAM" id="Phobius"/>
    </source>
</evidence>
<keyword evidence="1" id="KW-0812">Transmembrane</keyword>
<keyword evidence="1" id="KW-0472">Membrane</keyword>
<sequence>MARMTTSEAWGRPTYLDRDARLPDMGASPVGPRPLRAEDVDAILACDDLAAVAELKAYAHSYFAIGGSVIGTAVATVCLSLARRPAGAIASAVAFGVTATVVMEARRRARQWEAIADARLAAGGAA</sequence>
<feature type="transmembrane region" description="Helical" evidence="1">
    <location>
        <begin position="62"/>
        <end position="82"/>
    </location>
</feature>
<gene>
    <name evidence="2" type="ORF">Dac01nite_14460</name>
</gene>
<reference evidence="2" key="1">
    <citation type="submission" date="2021-01" db="EMBL/GenBank/DDBJ databases">
        <title>Whole genome shotgun sequence of Demequina activiva NBRC 110675.</title>
        <authorList>
            <person name="Komaki H."/>
            <person name="Tamura T."/>
        </authorList>
    </citation>
    <scope>NUCLEOTIDE SEQUENCE</scope>
    <source>
        <strain evidence="2">NBRC 110675</strain>
    </source>
</reference>
<evidence type="ECO:0000313" key="2">
    <source>
        <dbReference type="EMBL" id="GIG54694.1"/>
    </source>
</evidence>
<dbReference type="Proteomes" id="UP000652354">
    <property type="component" value="Unassembled WGS sequence"/>
</dbReference>
<proteinExistence type="predicted"/>